<keyword evidence="7" id="KW-1185">Reference proteome</keyword>
<dbReference type="RefSeq" id="WP_160597270.1">
    <property type="nucleotide sequence ID" value="NZ_WTYS01000001.1"/>
</dbReference>
<dbReference type="Pfam" id="PF13145">
    <property type="entry name" value="Rotamase_2"/>
    <property type="match status" value="1"/>
</dbReference>
<dbReference type="GO" id="GO:0003755">
    <property type="term" value="F:peptidyl-prolyl cis-trans isomerase activity"/>
    <property type="evidence" value="ECO:0007669"/>
    <property type="project" value="UniProtKB-KW"/>
</dbReference>
<organism evidence="6 7">
    <name type="scientific">Pontixanthobacter gangjinensis</name>
    <dbReference type="NCBI Taxonomy" id="1028742"/>
    <lineage>
        <taxon>Bacteria</taxon>
        <taxon>Pseudomonadati</taxon>
        <taxon>Pseudomonadota</taxon>
        <taxon>Alphaproteobacteria</taxon>
        <taxon>Sphingomonadales</taxon>
        <taxon>Erythrobacteraceae</taxon>
        <taxon>Pontixanthobacter</taxon>
    </lineage>
</organism>
<dbReference type="Proteomes" id="UP000468943">
    <property type="component" value="Unassembled WGS sequence"/>
</dbReference>
<dbReference type="InterPro" id="IPR050245">
    <property type="entry name" value="PrsA_foldase"/>
</dbReference>
<dbReference type="EMBL" id="WTYS01000001">
    <property type="protein sequence ID" value="MXO56014.1"/>
    <property type="molecule type" value="Genomic_DNA"/>
</dbReference>
<evidence type="ECO:0000313" key="7">
    <source>
        <dbReference type="Proteomes" id="UP000468943"/>
    </source>
</evidence>
<feature type="domain" description="PpiC" evidence="5">
    <location>
        <begin position="116"/>
        <end position="237"/>
    </location>
</feature>
<evidence type="ECO:0000313" key="6">
    <source>
        <dbReference type="EMBL" id="MXO56014.1"/>
    </source>
</evidence>
<dbReference type="OrthoDB" id="196786at2"/>
<evidence type="ECO:0000259" key="5">
    <source>
        <dbReference type="Pfam" id="PF13145"/>
    </source>
</evidence>
<dbReference type="PANTHER" id="PTHR47245:SF2">
    <property type="entry name" value="PEPTIDYL-PROLYL CIS-TRANS ISOMERASE HP_0175-RELATED"/>
    <property type="match status" value="1"/>
</dbReference>
<evidence type="ECO:0000256" key="3">
    <source>
        <dbReference type="ARBA" id="ARBA00013194"/>
    </source>
</evidence>
<dbReference type="PANTHER" id="PTHR47245">
    <property type="entry name" value="PEPTIDYLPROLYL ISOMERASE"/>
    <property type="match status" value="1"/>
</dbReference>
<accession>A0A6I4SK48</accession>
<protein>
    <recommendedName>
        <fullName evidence="3">peptidylprolyl isomerase</fullName>
        <ecNumber evidence="3">5.2.1.8</ecNumber>
    </recommendedName>
</protein>
<comment type="similarity">
    <text evidence="2">Belongs to the PpiC/parvulin rotamase family.</text>
</comment>
<name>A0A6I4SK48_9SPHN</name>
<evidence type="ECO:0000256" key="4">
    <source>
        <dbReference type="ARBA" id="ARBA00023110"/>
    </source>
</evidence>
<comment type="caution">
    <text evidence="6">The sequence shown here is derived from an EMBL/GenBank/DDBJ whole genome shotgun (WGS) entry which is preliminary data.</text>
</comment>
<dbReference type="InterPro" id="IPR000297">
    <property type="entry name" value="PPIase_PpiC"/>
</dbReference>
<comment type="catalytic activity">
    <reaction evidence="1">
        <text>[protein]-peptidylproline (omega=180) = [protein]-peptidylproline (omega=0)</text>
        <dbReference type="Rhea" id="RHEA:16237"/>
        <dbReference type="Rhea" id="RHEA-COMP:10747"/>
        <dbReference type="Rhea" id="RHEA-COMP:10748"/>
        <dbReference type="ChEBI" id="CHEBI:83833"/>
        <dbReference type="ChEBI" id="CHEBI:83834"/>
        <dbReference type="EC" id="5.2.1.8"/>
    </reaction>
</comment>
<proteinExistence type="inferred from homology"/>
<keyword evidence="6" id="KW-0413">Isomerase</keyword>
<evidence type="ECO:0000256" key="1">
    <source>
        <dbReference type="ARBA" id="ARBA00000971"/>
    </source>
</evidence>
<gene>
    <name evidence="6" type="ORF">GRI36_03870</name>
</gene>
<dbReference type="EC" id="5.2.1.8" evidence="3"/>
<dbReference type="AlphaFoldDB" id="A0A6I4SK48"/>
<reference evidence="6 7" key="1">
    <citation type="submission" date="2019-12" db="EMBL/GenBank/DDBJ databases">
        <title>Genomic-based taxomic classification of the family Erythrobacteraceae.</title>
        <authorList>
            <person name="Xu L."/>
        </authorList>
    </citation>
    <scope>NUCLEOTIDE SEQUENCE [LARGE SCALE GENOMIC DNA]</scope>
    <source>
        <strain evidence="6 7">JCM 17802</strain>
    </source>
</reference>
<keyword evidence="4" id="KW-0697">Rotamase</keyword>
<evidence type="ECO:0000256" key="2">
    <source>
        <dbReference type="ARBA" id="ARBA00007656"/>
    </source>
</evidence>
<sequence>MTFKNWAREPLVHFLIAGAILFAFFAWKGEPADPTSREITVTREDQARLALGWEQTMSRSPTDAELDSLIQTWLREEVLYREALRLGLDRDDAVVRKRLANKMDFLATSIAETAKPSDTTLETWLADNPQRFAPDTDYSFDQLYFSEKDAAEAALSQLPEMTEWQGMGEVISLPTTSKMSGSGEIERRFGVIFLERLMALQPDGEWVGPIPSGFGWHVVRLRQRNAGEVPPLADIRERAENDWRAQTLETRREDAYQLLRDAYQVTIEE</sequence>